<evidence type="ECO:0000256" key="5">
    <source>
        <dbReference type="ARBA" id="ARBA00022847"/>
    </source>
</evidence>
<evidence type="ECO:0000256" key="8">
    <source>
        <dbReference type="SAM" id="Phobius"/>
    </source>
</evidence>
<dbReference type="InterPro" id="IPR020846">
    <property type="entry name" value="MFS_dom"/>
</dbReference>
<sequence>MPQHKRKVAVIAGVIGNVMEWYDFALYGYMAAILAHLFFPGDSKVASLLAVYGTFAAGFIMRPIGSALFGWLGDTTGRSATMMISVSMMVVPTVALGLLPTYATIGIAAPIFLVIIRLAQGLSVGGEFSSSVTYLVETSPPGQRGLSGSFANVGSLMGSLLGSGMAAAVTWFLNPADLHEWGWRLPFLFGGVLGVSAIYLRRHLPKSEHFAKHVAERGKTSPLAEAFLNNRRQMMQGTLFAASYGSLYYLILVYLPTWLSHYTPLALKDAMPWNTLATALLIPIIPLAGWISDRYFRRTHVLVAVMLTLAGLAIPMFHFIKTGDPIVAGVAQIVFALLIAFPCGIGPALFTELFPTRDRLSGYSVSFNVGMGLVGGATPALVTWLISVTGYDALPGLFMVVAGLIAAVSLIWMRDRSREPLE</sequence>
<proteinExistence type="predicted"/>
<dbReference type="PANTHER" id="PTHR43528:SF1">
    <property type="entry name" value="ALPHA-KETOGLUTARATE PERMEASE"/>
    <property type="match status" value="1"/>
</dbReference>
<dbReference type="PROSITE" id="PS50850">
    <property type="entry name" value="MFS"/>
    <property type="match status" value="1"/>
</dbReference>
<feature type="transmembrane region" description="Helical" evidence="8">
    <location>
        <begin position="239"/>
        <end position="259"/>
    </location>
</feature>
<feature type="transmembrane region" description="Helical" evidence="8">
    <location>
        <begin position="181"/>
        <end position="200"/>
    </location>
</feature>
<dbReference type="EMBL" id="SADE01000003">
    <property type="protein sequence ID" value="RVU35251.1"/>
    <property type="molecule type" value="Genomic_DNA"/>
</dbReference>
<evidence type="ECO:0000259" key="9">
    <source>
        <dbReference type="PROSITE" id="PS50850"/>
    </source>
</evidence>
<keyword evidence="4 8" id="KW-0812">Transmembrane</keyword>
<keyword evidence="7 8" id="KW-0472">Membrane</keyword>
<dbReference type="Gene3D" id="1.20.1250.20">
    <property type="entry name" value="MFS general substrate transporter like domains"/>
    <property type="match status" value="1"/>
</dbReference>
<evidence type="ECO:0000313" key="11">
    <source>
        <dbReference type="Proteomes" id="UP000287447"/>
    </source>
</evidence>
<dbReference type="InterPro" id="IPR005828">
    <property type="entry name" value="MFS_sugar_transport-like"/>
</dbReference>
<keyword evidence="6 8" id="KW-1133">Transmembrane helix</keyword>
<keyword evidence="5" id="KW-0769">Symport</keyword>
<protein>
    <submittedName>
        <fullName evidence="10">MFS transporter</fullName>
    </submittedName>
</protein>
<feature type="transmembrane region" description="Helical" evidence="8">
    <location>
        <begin position="84"/>
        <end position="105"/>
    </location>
</feature>
<dbReference type="SUPFAM" id="SSF103473">
    <property type="entry name" value="MFS general substrate transporter"/>
    <property type="match status" value="1"/>
</dbReference>
<dbReference type="PANTHER" id="PTHR43528">
    <property type="entry name" value="ALPHA-KETOGLUTARATE PERMEASE"/>
    <property type="match status" value="1"/>
</dbReference>
<feature type="transmembrane region" description="Helical" evidence="8">
    <location>
        <begin position="45"/>
        <end position="72"/>
    </location>
</feature>
<feature type="transmembrane region" description="Helical" evidence="8">
    <location>
        <begin position="393"/>
        <end position="413"/>
    </location>
</feature>
<evidence type="ECO:0000256" key="7">
    <source>
        <dbReference type="ARBA" id="ARBA00023136"/>
    </source>
</evidence>
<dbReference type="GO" id="GO:0015293">
    <property type="term" value="F:symporter activity"/>
    <property type="evidence" value="ECO:0007669"/>
    <property type="project" value="UniProtKB-KW"/>
</dbReference>
<feature type="transmembrane region" description="Helical" evidence="8">
    <location>
        <begin position="301"/>
        <end position="320"/>
    </location>
</feature>
<feature type="transmembrane region" description="Helical" evidence="8">
    <location>
        <begin position="271"/>
        <end position="289"/>
    </location>
</feature>
<feature type="transmembrane region" description="Helical" evidence="8">
    <location>
        <begin position="21"/>
        <end position="39"/>
    </location>
</feature>
<evidence type="ECO:0000256" key="2">
    <source>
        <dbReference type="ARBA" id="ARBA00022448"/>
    </source>
</evidence>
<accession>A0A437QL63</accession>
<keyword evidence="3" id="KW-1003">Cell membrane</keyword>
<keyword evidence="11" id="KW-1185">Reference proteome</keyword>
<dbReference type="GO" id="GO:0005886">
    <property type="term" value="C:plasma membrane"/>
    <property type="evidence" value="ECO:0007669"/>
    <property type="project" value="UniProtKB-SubCell"/>
</dbReference>
<feature type="transmembrane region" description="Helical" evidence="8">
    <location>
        <begin position="362"/>
        <end position="387"/>
    </location>
</feature>
<feature type="domain" description="Major facilitator superfamily (MFS) profile" evidence="9">
    <location>
        <begin position="9"/>
        <end position="418"/>
    </location>
</feature>
<comment type="subcellular location">
    <subcellularLocation>
        <location evidence="1">Cell membrane</location>
        <topology evidence="1">Multi-pass membrane protein</topology>
    </subcellularLocation>
</comment>
<dbReference type="FunFam" id="1.20.1250.20:FF:000001">
    <property type="entry name" value="Dicarboxylate MFS transporter"/>
    <property type="match status" value="1"/>
</dbReference>
<dbReference type="AlphaFoldDB" id="A0A437QL63"/>
<organism evidence="10 11">
    <name type="scientific">Hwanghaeella grinnelliae</name>
    <dbReference type="NCBI Taxonomy" id="2500179"/>
    <lineage>
        <taxon>Bacteria</taxon>
        <taxon>Pseudomonadati</taxon>
        <taxon>Pseudomonadota</taxon>
        <taxon>Alphaproteobacteria</taxon>
        <taxon>Rhodospirillales</taxon>
        <taxon>Rhodospirillaceae</taxon>
        <taxon>Hwanghaeella</taxon>
    </lineage>
</organism>
<evidence type="ECO:0000256" key="1">
    <source>
        <dbReference type="ARBA" id="ARBA00004651"/>
    </source>
</evidence>
<reference evidence="11" key="1">
    <citation type="submission" date="2019-01" db="EMBL/GenBank/DDBJ databases">
        <title>Gri0909 isolated from a small marine red alga.</title>
        <authorList>
            <person name="Kim J."/>
            <person name="Jeong S.E."/>
            <person name="Jeon C.O."/>
        </authorList>
    </citation>
    <scope>NUCLEOTIDE SEQUENCE [LARGE SCALE GENOMIC DNA]</scope>
    <source>
        <strain evidence="11">Gri0909</strain>
    </source>
</reference>
<keyword evidence="2" id="KW-0813">Transport</keyword>
<gene>
    <name evidence="10" type="ORF">EOI86_17250</name>
</gene>
<dbReference type="OrthoDB" id="9783227at2"/>
<evidence type="ECO:0000256" key="4">
    <source>
        <dbReference type="ARBA" id="ARBA00022692"/>
    </source>
</evidence>
<dbReference type="Proteomes" id="UP000287447">
    <property type="component" value="Unassembled WGS sequence"/>
</dbReference>
<name>A0A437QL63_9PROT</name>
<dbReference type="InterPro" id="IPR036259">
    <property type="entry name" value="MFS_trans_sf"/>
</dbReference>
<evidence type="ECO:0000313" key="10">
    <source>
        <dbReference type="EMBL" id="RVU35251.1"/>
    </source>
</evidence>
<evidence type="ECO:0000256" key="3">
    <source>
        <dbReference type="ARBA" id="ARBA00022475"/>
    </source>
</evidence>
<dbReference type="Pfam" id="PF00083">
    <property type="entry name" value="Sugar_tr"/>
    <property type="match status" value="1"/>
</dbReference>
<dbReference type="InterPro" id="IPR051084">
    <property type="entry name" value="H+-coupled_symporters"/>
</dbReference>
<comment type="caution">
    <text evidence="10">The sequence shown here is derived from an EMBL/GenBank/DDBJ whole genome shotgun (WGS) entry which is preliminary data.</text>
</comment>
<evidence type="ECO:0000256" key="6">
    <source>
        <dbReference type="ARBA" id="ARBA00022989"/>
    </source>
</evidence>
<feature type="transmembrane region" description="Helical" evidence="8">
    <location>
        <begin position="326"/>
        <end position="350"/>
    </location>
</feature>